<dbReference type="SMART" id="SM00490">
    <property type="entry name" value="HELICc"/>
    <property type="match status" value="1"/>
</dbReference>
<evidence type="ECO:0000256" key="2">
    <source>
        <dbReference type="ARBA" id="ARBA00022741"/>
    </source>
</evidence>
<dbReference type="InterPro" id="IPR014001">
    <property type="entry name" value="Helicase_ATP-bd"/>
</dbReference>
<feature type="compositionally biased region" description="Basic and acidic residues" evidence="8">
    <location>
        <begin position="379"/>
        <end position="396"/>
    </location>
</feature>
<dbReference type="InParanoid" id="F4P4I5"/>
<feature type="region of interest" description="Disordered" evidence="8">
    <location>
        <begin position="694"/>
        <end position="719"/>
    </location>
</feature>
<reference evidence="11 12" key="1">
    <citation type="submission" date="2009-12" db="EMBL/GenBank/DDBJ databases">
        <title>The draft genome of Batrachochytrium dendrobatidis.</title>
        <authorList>
            <consortium name="US DOE Joint Genome Institute (JGI-PGF)"/>
            <person name="Kuo A."/>
            <person name="Salamov A."/>
            <person name="Schmutz J."/>
            <person name="Lucas S."/>
            <person name="Pitluck S."/>
            <person name="Rosenblum E."/>
            <person name="Stajich J."/>
            <person name="Eisen M."/>
            <person name="Grigoriev I.V."/>
        </authorList>
    </citation>
    <scope>NUCLEOTIDE SEQUENCE [LARGE SCALE GENOMIC DNA]</scope>
    <source>
        <strain evidence="12">JAM81 / FGSC 10211</strain>
    </source>
</reference>
<gene>
    <name evidence="11" type="ORF">BATDEDRAFT_25649</name>
</gene>
<evidence type="ECO:0000256" key="5">
    <source>
        <dbReference type="ARBA" id="ARBA00022840"/>
    </source>
</evidence>
<dbReference type="Proteomes" id="UP000007241">
    <property type="component" value="Unassembled WGS sequence"/>
</dbReference>
<dbReference type="InterPro" id="IPR011545">
    <property type="entry name" value="DEAD/DEAH_box_helicase_dom"/>
</dbReference>
<dbReference type="InterPro" id="IPR004589">
    <property type="entry name" value="DNA_helicase_ATP-dep_RecQ"/>
</dbReference>
<dbReference type="Pfam" id="PF00271">
    <property type="entry name" value="Helicase_C"/>
    <property type="match status" value="1"/>
</dbReference>
<evidence type="ECO:0000256" key="7">
    <source>
        <dbReference type="ARBA" id="ARBA00034808"/>
    </source>
</evidence>
<feature type="region of interest" description="Disordered" evidence="8">
    <location>
        <begin position="289"/>
        <end position="315"/>
    </location>
</feature>
<feature type="domain" description="Helicase C-terminal" evidence="10">
    <location>
        <begin position="1024"/>
        <end position="1178"/>
    </location>
</feature>
<organism evidence="11 12">
    <name type="scientific">Batrachochytrium dendrobatidis (strain JAM81 / FGSC 10211)</name>
    <name type="common">Frog chytrid fungus</name>
    <dbReference type="NCBI Taxonomy" id="684364"/>
    <lineage>
        <taxon>Eukaryota</taxon>
        <taxon>Fungi</taxon>
        <taxon>Fungi incertae sedis</taxon>
        <taxon>Chytridiomycota</taxon>
        <taxon>Chytridiomycota incertae sedis</taxon>
        <taxon>Chytridiomycetes</taxon>
        <taxon>Rhizophydiales</taxon>
        <taxon>Rhizophydiales incertae sedis</taxon>
        <taxon>Batrachochytrium</taxon>
    </lineage>
</organism>
<evidence type="ECO:0000313" key="12">
    <source>
        <dbReference type="Proteomes" id="UP000007241"/>
    </source>
</evidence>
<dbReference type="GO" id="GO:0006260">
    <property type="term" value="P:DNA replication"/>
    <property type="evidence" value="ECO:0000318"/>
    <property type="project" value="GO_Central"/>
</dbReference>
<keyword evidence="3" id="KW-0378">Hydrolase</keyword>
<dbReference type="InterPro" id="IPR001650">
    <property type="entry name" value="Helicase_C-like"/>
</dbReference>
<evidence type="ECO:0000313" key="11">
    <source>
        <dbReference type="EMBL" id="EGF80034.1"/>
    </source>
</evidence>
<dbReference type="NCBIfam" id="TIGR00614">
    <property type="entry name" value="recQ_fam"/>
    <property type="match status" value="1"/>
</dbReference>
<dbReference type="PROSITE" id="PS51194">
    <property type="entry name" value="HELICASE_CTER"/>
    <property type="match status" value="1"/>
</dbReference>
<dbReference type="Gene3D" id="1.10.10.1460">
    <property type="match status" value="1"/>
</dbReference>
<dbReference type="EC" id="5.6.2.4" evidence="7"/>
<dbReference type="PANTHER" id="PTHR13710">
    <property type="entry name" value="DNA HELICASE RECQ FAMILY MEMBER"/>
    <property type="match status" value="1"/>
</dbReference>
<evidence type="ECO:0000256" key="8">
    <source>
        <dbReference type="SAM" id="MobiDB-lite"/>
    </source>
</evidence>
<keyword evidence="12" id="KW-1185">Reference proteome</keyword>
<dbReference type="HOGENOM" id="CLU_248045_0_0_1"/>
<dbReference type="InterPro" id="IPR027417">
    <property type="entry name" value="P-loop_NTPase"/>
</dbReference>
<accession>F4P4I5</accession>
<dbReference type="GO" id="GO:0016787">
    <property type="term" value="F:hydrolase activity"/>
    <property type="evidence" value="ECO:0007669"/>
    <property type="project" value="UniProtKB-KW"/>
</dbReference>
<feature type="compositionally biased region" description="Polar residues" evidence="8">
    <location>
        <begin position="663"/>
        <end position="673"/>
    </location>
</feature>
<dbReference type="PANTHER" id="PTHR13710:SF108">
    <property type="entry name" value="ATP-DEPENDENT DNA HELICASE Q4"/>
    <property type="match status" value="1"/>
</dbReference>
<evidence type="ECO:0000256" key="3">
    <source>
        <dbReference type="ARBA" id="ARBA00022801"/>
    </source>
</evidence>
<feature type="compositionally biased region" description="Polar residues" evidence="8">
    <location>
        <begin position="292"/>
        <end position="308"/>
    </location>
</feature>
<dbReference type="GO" id="GO:0043138">
    <property type="term" value="F:3'-5' DNA helicase activity"/>
    <property type="evidence" value="ECO:0000318"/>
    <property type="project" value="GO_Central"/>
</dbReference>
<dbReference type="EMBL" id="GL882885">
    <property type="protein sequence ID" value="EGF80034.1"/>
    <property type="molecule type" value="Genomic_DNA"/>
</dbReference>
<protein>
    <recommendedName>
        <fullName evidence="7">DNA 3'-5' helicase</fullName>
        <ecNumber evidence="7">5.6.2.4</ecNumber>
    </recommendedName>
</protein>
<feature type="compositionally biased region" description="Low complexity" evidence="8">
    <location>
        <begin position="179"/>
        <end position="190"/>
    </location>
</feature>
<dbReference type="GeneID" id="18238834"/>
<dbReference type="GO" id="GO:0005694">
    <property type="term" value="C:chromosome"/>
    <property type="evidence" value="ECO:0000318"/>
    <property type="project" value="GO_Central"/>
</dbReference>
<dbReference type="CDD" id="cd18018">
    <property type="entry name" value="DEXHc_RecQ4-like"/>
    <property type="match status" value="1"/>
</dbReference>
<dbReference type="GO" id="GO:0000724">
    <property type="term" value="P:double-strand break repair via homologous recombination"/>
    <property type="evidence" value="ECO:0000318"/>
    <property type="project" value="GO_Central"/>
</dbReference>
<keyword evidence="4" id="KW-0347">Helicase</keyword>
<feature type="region of interest" description="Disordered" evidence="8">
    <location>
        <begin position="379"/>
        <end position="401"/>
    </location>
</feature>
<feature type="region of interest" description="Disordered" evidence="8">
    <location>
        <begin position="655"/>
        <end position="680"/>
    </location>
</feature>
<dbReference type="SUPFAM" id="SSF52540">
    <property type="entry name" value="P-loop containing nucleoside triphosphate hydrolases"/>
    <property type="match status" value="1"/>
</dbReference>
<dbReference type="GO" id="GO:0003676">
    <property type="term" value="F:nucleic acid binding"/>
    <property type="evidence" value="ECO:0007669"/>
    <property type="project" value="InterPro"/>
</dbReference>
<keyword evidence="5" id="KW-0067">ATP-binding</keyword>
<dbReference type="GO" id="GO:0005737">
    <property type="term" value="C:cytoplasm"/>
    <property type="evidence" value="ECO:0000318"/>
    <property type="project" value="GO_Central"/>
</dbReference>
<dbReference type="GO" id="GO:0005524">
    <property type="term" value="F:ATP binding"/>
    <property type="evidence" value="ECO:0007669"/>
    <property type="project" value="UniProtKB-KW"/>
</dbReference>
<dbReference type="PROSITE" id="PS51192">
    <property type="entry name" value="HELICASE_ATP_BIND_1"/>
    <property type="match status" value="1"/>
</dbReference>
<dbReference type="OrthoDB" id="10261556at2759"/>
<keyword evidence="2" id="KW-0547">Nucleotide-binding</keyword>
<dbReference type="RefSeq" id="XP_006679497.1">
    <property type="nucleotide sequence ID" value="XM_006679434.1"/>
</dbReference>
<dbReference type="STRING" id="684364.F4P4I5"/>
<evidence type="ECO:0000256" key="4">
    <source>
        <dbReference type="ARBA" id="ARBA00022806"/>
    </source>
</evidence>
<feature type="region of interest" description="Disordered" evidence="8">
    <location>
        <begin position="169"/>
        <end position="212"/>
    </location>
</feature>
<feature type="domain" description="Helicase ATP-binding" evidence="9">
    <location>
        <begin position="804"/>
        <end position="983"/>
    </location>
</feature>
<dbReference type="GO" id="GO:0009378">
    <property type="term" value="F:four-way junction helicase activity"/>
    <property type="evidence" value="ECO:0000318"/>
    <property type="project" value="GO_Central"/>
</dbReference>
<dbReference type="Gene3D" id="3.40.50.300">
    <property type="entry name" value="P-loop containing nucleotide triphosphate hydrolases"/>
    <property type="match status" value="2"/>
</dbReference>
<evidence type="ECO:0000256" key="1">
    <source>
        <dbReference type="ARBA" id="ARBA00005446"/>
    </source>
</evidence>
<evidence type="ECO:0000259" key="9">
    <source>
        <dbReference type="PROSITE" id="PS51192"/>
    </source>
</evidence>
<comment type="similarity">
    <text evidence="1">Belongs to the helicase family. RecQ subfamily.</text>
</comment>
<sequence length="1514" mass="168523">MEEYRNQLADWEQYFCRKYGRKPLPADIDKRPRVAATYRRYQELKNRVNGSNNAQISDTSTNHFKQLRPLRSISELDSINSRCTSSSNSQIKPVVPTTSLDHSSKHCAKSPIHFIKSPFGSKVDRIAYERMYSENQKPKDTIIHSGPAESTFGLASNINVSIDGIQKDSVFKTPTKPRSNSNSKSASNTSPLFKSPLSASRHNHSKSPFLLSSTKSNGLGATFVKDDMDEEWIGPSPAKTNRTGQTSLMESLFVTGFEEKLEKSSKKSISSGGSNLFLDRLSAVKSPKKGLTSVSKSMLHTSASTTSKRLPRRTQSESILKKMPAFFKNTSLANFDINSQVSKTVLPNTVFTAPTSDPSLPTSIDDINTPFGTFLNKDHQNTNHQAGEHIEDKKDLPSLPDRNQVLNSSTDIAKNDKYKIQSMFSNGTRSSRWHLQSSLPKPTKGFVSVHSTSSIPIYPKEQPALSCSKPYFSHDENDDSDSSVDFGSNCVVTCPNKFINARSLKRQTSKTLLLTSNYREFLSLKEQQALADVIRDVDQIVTTIPGPSTMSELTVSNQAISDCHDTFTGMGITFDTFKTALTPSNVMVVKHDNFLSIQNESLATNFDTESSRCIPTLKKEPRLETMNIESVDIESTKGKSRAVDNEVDSALVPRAKKSRITKSKSATESMPSQEKTRKTGTGVVNSNYRALKLGKKPVNGSSGRKFGHRTGSKRVINDPDRSREINTFGEIEELDKKSKMTDAIVDEAPVNIPIDFIYTSATATPSCVPVYHKNGGNLVYVDLNLALQRLCGLDSFREGQYEAIARILSGKSTLVVLPTGGGKSLCYQLPAFIIRHIPQAQPSLILIVSPTISLMRDQMRCLPAGIRAACLSSGHQSASVTREIYKKLEFNELDIIFVAPERLQSASFVELIQTGKIMPIQIAYIDEAHCLSEWSHNFRPSYLHLHNILKKTLGVECFVALSATATLPTRRSICGMLNIDQENGCIVSPSIIRNNLNVSVTPVSADDSRDATLVDMLRTLPYRNLESIIVYTMFQASHLIPDFWSVTAQADRVAQYLRVRDFDADAYHAGKTPEQREYVQSRFQHGRLRIIVATVAFGLGINKQNVRSVIHYSMPRSIEDYMQEIGRSGRNGEPAYCNLFLVQEDYVKHRSFVFSDGVDEAGIWRLLKVLFPPVKSGKPGAGCRDNRAGSANVKANDSIRLILPIQNLESQLDIRESVISTMLSYIELSDTDNPPIKVFPTLSSTYTLFCSKAKLETLAESSDVIRWARVHGSTIKYGLEFDTLKVAESAGVEPSTVATELWKYQASKELKFNSGDKAFNILVNRAWTDANEKQAFLDGLCDSLFKKMSAIESASAWKLDYLYETLYAAIRDPLDMDTSLPSNSITNESESAANTLAESLPIAQQTLMNSIMLYFQLPEIGKDQLEGDKWGFRDPELIEKQKLAKINVEISIKSFVKAHLSEVTSGRAVARIFHGLSSPKYPAKIWLSNKHWNSHPYYNFKDLARLASKAMQNR</sequence>
<evidence type="ECO:0000256" key="6">
    <source>
        <dbReference type="ARBA" id="ARBA00034617"/>
    </source>
</evidence>
<dbReference type="Pfam" id="PF00270">
    <property type="entry name" value="DEAD"/>
    <property type="match status" value="1"/>
</dbReference>
<evidence type="ECO:0000259" key="10">
    <source>
        <dbReference type="PROSITE" id="PS51194"/>
    </source>
</evidence>
<proteinExistence type="inferred from homology"/>
<dbReference type="GO" id="GO:0005634">
    <property type="term" value="C:nucleus"/>
    <property type="evidence" value="ECO:0000318"/>
    <property type="project" value="GO_Central"/>
</dbReference>
<dbReference type="SMART" id="SM00487">
    <property type="entry name" value="DEXDc"/>
    <property type="match status" value="1"/>
</dbReference>
<comment type="catalytic activity">
    <reaction evidence="6">
        <text>Couples ATP hydrolysis with the unwinding of duplex DNA by translocating in the 3'-5' direction.</text>
        <dbReference type="EC" id="5.6.2.4"/>
    </reaction>
</comment>
<name>F4P4I5_BATDJ</name>